<proteinExistence type="predicted"/>
<name>A0AAV0Z2D6_VICFA</name>
<dbReference type="EMBL" id="OX451735">
    <property type="protein sequence ID" value="CAI8591976.1"/>
    <property type="molecule type" value="Genomic_DNA"/>
</dbReference>
<dbReference type="AlphaFoldDB" id="A0AAV0Z2D6"/>
<dbReference type="Proteomes" id="UP001157006">
    <property type="component" value="Chromosome 1S"/>
</dbReference>
<gene>
    <name evidence="1" type="ORF">VFH_I016240</name>
</gene>
<reference evidence="1 2" key="1">
    <citation type="submission" date="2023-01" db="EMBL/GenBank/DDBJ databases">
        <authorList>
            <person name="Kreplak J."/>
        </authorList>
    </citation>
    <scope>NUCLEOTIDE SEQUENCE [LARGE SCALE GENOMIC DNA]</scope>
</reference>
<accession>A0AAV0Z2D6</accession>
<organism evidence="1 2">
    <name type="scientific">Vicia faba</name>
    <name type="common">Broad bean</name>
    <name type="synonym">Faba vulgaris</name>
    <dbReference type="NCBI Taxonomy" id="3906"/>
    <lineage>
        <taxon>Eukaryota</taxon>
        <taxon>Viridiplantae</taxon>
        <taxon>Streptophyta</taxon>
        <taxon>Embryophyta</taxon>
        <taxon>Tracheophyta</taxon>
        <taxon>Spermatophyta</taxon>
        <taxon>Magnoliopsida</taxon>
        <taxon>eudicotyledons</taxon>
        <taxon>Gunneridae</taxon>
        <taxon>Pentapetalae</taxon>
        <taxon>rosids</taxon>
        <taxon>fabids</taxon>
        <taxon>Fabales</taxon>
        <taxon>Fabaceae</taxon>
        <taxon>Papilionoideae</taxon>
        <taxon>50 kb inversion clade</taxon>
        <taxon>NPAAA clade</taxon>
        <taxon>Hologalegina</taxon>
        <taxon>IRL clade</taxon>
        <taxon>Fabeae</taxon>
        <taxon>Vicia</taxon>
    </lineage>
</organism>
<sequence length="148" mass="17071">MFSLMTSIYFRVRITSLASNAFLDVPEIIAESFGRHGQVGPKRNAQVPLEYNEDWLKQMMQVMQEQKADIANLINCSIRPPPPPKPEAPNWFFFDIFKLKPLSFAGGHISWEAQSWLRELNKIFKIVQCTDEQKVNFLAFMLKGAADY</sequence>
<keyword evidence="2" id="KW-1185">Reference proteome</keyword>
<protein>
    <submittedName>
        <fullName evidence="1">Uncharacterized protein</fullName>
    </submittedName>
</protein>
<evidence type="ECO:0000313" key="1">
    <source>
        <dbReference type="EMBL" id="CAI8591976.1"/>
    </source>
</evidence>
<evidence type="ECO:0000313" key="2">
    <source>
        <dbReference type="Proteomes" id="UP001157006"/>
    </source>
</evidence>